<feature type="compositionally biased region" description="Polar residues" evidence="1">
    <location>
        <begin position="1"/>
        <end position="17"/>
    </location>
</feature>
<dbReference type="PANTHER" id="PTHR24559:SF444">
    <property type="entry name" value="REVERSE TRANSCRIPTASE DOMAIN-CONTAINING PROTEIN"/>
    <property type="match status" value="1"/>
</dbReference>
<dbReference type="InterPro" id="IPR053134">
    <property type="entry name" value="RNA-dir_DNA_polymerase"/>
</dbReference>
<dbReference type="SUPFAM" id="SSF56672">
    <property type="entry name" value="DNA/RNA polymerases"/>
    <property type="match status" value="1"/>
</dbReference>
<reference evidence="4" key="2">
    <citation type="submission" date="2022-01" db="EMBL/GenBank/DDBJ databases">
        <authorList>
            <person name="Yamashiro T."/>
            <person name="Shiraishi A."/>
            <person name="Satake H."/>
            <person name="Nakayama K."/>
        </authorList>
    </citation>
    <scope>NUCLEOTIDE SEQUENCE</scope>
</reference>
<keyword evidence="4" id="KW-0548">Nucleotidyltransferase</keyword>
<dbReference type="PANTHER" id="PTHR24559">
    <property type="entry name" value="TRANSPOSON TY3-I GAG-POL POLYPROTEIN"/>
    <property type="match status" value="1"/>
</dbReference>
<sequence>MKSGPSRSESRNPSYSRGHSLGREHPQRENRFRNTKKSYDDTYSERTKTNIERDHEMKIEATKEKDGGILNPHHPTGQEAVPVKEDTGNQKRKDASEFMHGVYNPELTKCLNEHVPKTMEEMMMVTSAFIRGETAAASKKKGHLPWKSQDQSKRTPKEILVAESGKFQPPPPCEITFPPLANIDGTEGPLVIEAEIGGHMIHRMYIDGGQIRLLVTIGDTDHYTKAWMEFMIFRSISPYNDIIGRPGIREIQAIPSTAHGMLKFPADGGIVTIRSTILIPVESAAMITSPVEVSKEAETRHENFKVDIHPNFLDQEIIIGGTLSITRRTELCTLLKKNLDIFAWKPSHMTGVPRSIADHQLNIREGYSPVWQKKRGQALERTKAIQAEVQKLVAARIIREVYYHDWLSNPVMVKKHDGSWQMCVDFTDLNKACPQDCYPLPKINWKIESLCGYPFKCFLDTYKGYHQIQMAEVDEEKTSFHTSQGVYCYTKMPFGLKNAGATYQRLGDKAFENQVGQNMEVYVDDLVIKSHTEAELLRDIEETFRTSWKINMKLNPKKCMFGAVEGKFLGYTITPEGIKPCPDKIEAVLQLPSPRTIKEVQSLNGKLASLNRTSVKGQILADIEKPNESPPDSAVAQTPSEPWTLFTDGLSCVDGSGAAEYESLIADLRIAAQMGARNLQVNVDSKLVANQVLGTYDAKDENMIKYLEKVKSLVSGFTWFSISQVLVEVLKEKSIQEKEVTMVIEEDGQTWMTLIVEYLKDGTLPSNNKEARKLRIKARRYELMEGTLYKRSFLKPWLRCVGPLQANYVIHEIHEGLCSMHAGPRSIVAKAMRNPQQPLTPITAPWLFYKWGIDIAGPFPEGPGKVKFLIVAMDYFTKWIEAKAVATITGNQSNGLVERANRSLGEGIKAHAVIPAEIGMPTYRTAAVDTVHNDEELQVRGVTFRPGDFVYRNNDASHAVAGEKLGPKWEGPYEVTKALGDGAYKLKTMESTDLPRTWNIANLKKCYL</sequence>
<dbReference type="SUPFAM" id="SSF53098">
    <property type="entry name" value="Ribonuclease H-like"/>
    <property type="match status" value="1"/>
</dbReference>
<dbReference type="InterPro" id="IPR012337">
    <property type="entry name" value="RNaseH-like_sf"/>
</dbReference>
<feature type="compositionally biased region" description="Basic and acidic residues" evidence="1">
    <location>
        <begin position="21"/>
        <end position="67"/>
    </location>
</feature>
<evidence type="ECO:0000313" key="5">
    <source>
        <dbReference type="Proteomes" id="UP001151760"/>
    </source>
</evidence>
<dbReference type="Proteomes" id="UP001151760">
    <property type="component" value="Unassembled WGS sequence"/>
</dbReference>
<dbReference type="GO" id="GO:0003964">
    <property type="term" value="F:RNA-directed DNA polymerase activity"/>
    <property type="evidence" value="ECO:0007669"/>
    <property type="project" value="UniProtKB-KW"/>
</dbReference>
<keyword evidence="5" id="KW-1185">Reference proteome</keyword>
<proteinExistence type="predicted"/>
<comment type="caution">
    <text evidence="4">The sequence shown here is derived from an EMBL/GenBank/DDBJ whole genome shotgun (WGS) entry which is preliminary data.</text>
</comment>
<protein>
    <submittedName>
        <fullName evidence="4">Reverse transcriptase domain-containing protein</fullName>
    </submittedName>
</protein>
<dbReference type="InterPro" id="IPR002156">
    <property type="entry name" value="RNaseH_domain"/>
</dbReference>
<gene>
    <name evidence="4" type="ORF">Tco_0873985</name>
</gene>
<dbReference type="InterPro" id="IPR036397">
    <property type="entry name" value="RNaseH_sf"/>
</dbReference>
<dbReference type="Pfam" id="PF00078">
    <property type="entry name" value="RVT_1"/>
    <property type="match status" value="1"/>
</dbReference>
<dbReference type="InterPro" id="IPR000477">
    <property type="entry name" value="RT_dom"/>
</dbReference>
<organism evidence="4 5">
    <name type="scientific">Tanacetum coccineum</name>
    <dbReference type="NCBI Taxonomy" id="301880"/>
    <lineage>
        <taxon>Eukaryota</taxon>
        <taxon>Viridiplantae</taxon>
        <taxon>Streptophyta</taxon>
        <taxon>Embryophyta</taxon>
        <taxon>Tracheophyta</taxon>
        <taxon>Spermatophyta</taxon>
        <taxon>Magnoliopsida</taxon>
        <taxon>eudicotyledons</taxon>
        <taxon>Gunneridae</taxon>
        <taxon>Pentapetalae</taxon>
        <taxon>asterids</taxon>
        <taxon>campanulids</taxon>
        <taxon>Asterales</taxon>
        <taxon>Asteraceae</taxon>
        <taxon>Asteroideae</taxon>
        <taxon>Anthemideae</taxon>
        <taxon>Anthemidinae</taxon>
        <taxon>Tanacetum</taxon>
    </lineage>
</organism>
<feature type="domain" description="Reverse transcriptase" evidence="2">
    <location>
        <begin position="413"/>
        <end position="573"/>
    </location>
</feature>
<dbReference type="CDD" id="cd01647">
    <property type="entry name" value="RT_LTR"/>
    <property type="match status" value="1"/>
</dbReference>
<dbReference type="Gene3D" id="3.30.70.270">
    <property type="match status" value="1"/>
</dbReference>
<evidence type="ECO:0000313" key="4">
    <source>
        <dbReference type="EMBL" id="GJT15279.1"/>
    </source>
</evidence>
<evidence type="ECO:0000256" key="1">
    <source>
        <dbReference type="SAM" id="MobiDB-lite"/>
    </source>
</evidence>
<keyword evidence="4" id="KW-0695">RNA-directed DNA polymerase</keyword>
<dbReference type="EMBL" id="BQNB010013383">
    <property type="protein sequence ID" value="GJT15279.1"/>
    <property type="molecule type" value="Genomic_DNA"/>
</dbReference>
<accession>A0ABQ5BR16</accession>
<dbReference type="InterPro" id="IPR043502">
    <property type="entry name" value="DNA/RNA_pol_sf"/>
</dbReference>
<evidence type="ECO:0000259" key="2">
    <source>
        <dbReference type="Pfam" id="PF00078"/>
    </source>
</evidence>
<dbReference type="InterPro" id="IPR043128">
    <property type="entry name" value="Rev_trsase/Diguanyl_cyclase"/>
</dbReference>
<dbReference type="Gene3D" id="3.10.10.10">
    <property type="entry name" value="HIV Type 1 Reverse Transcriptase, subunit A, domain 1"/>
    <property type="match status" value="1"/>
</dbReference>
<keyword evidence="4" id="KW-0808">Transferase</keyword>
<reference evidence="4" key="1">
    <citation type="journal article" date="2022" name="Int. J. Mol. Sci.">
        <title>Draft Genome of Tanacetum Coccineum: Genomic Comparison of Closely Related Tanacetum-Family Plants.</title>
        <authorList>
            <person name="Yamashiro T."/>
            <person name="Shiraishi A."/>
            <person name="Nakayama K."/>
            <person name="Satake H."/>
        </authorList>
    </citation>
    <scope>NUCLEOTIDE SEQUENCE</scope>
</reference>
<feature type="region of interest" description="Disordered" evidence="1">
    <location>
        <begin position="1"/>
        <end position="89"/>
    </location>
</feature>
<name>A0ABQ5BR16_9ASTR</name>
<dbReference type="Pfam" id="PF13456">
    <property type="entry name" value="RVT_3"/>
    <property type="match status" value="1"/>
</dbReference>
<evidence type="ECO:0000259" key="3">
    <source>
        <dbReference type="Pfam" id="PF13456"/>
    </source>
</evidence>
<feature type="domain" description="RNase H type-1" evidence="3">
    <location>
        <begin position="656"/>
        <end position="723"/>
    </location>
</feature>
<dbReference type="Gene3D" id="3.30.420.10">
    <property type="entry name" value="Ribonuclease H-like superfamily/Ribonuclease H"/>
    <property type="match status" value="2"/>
</dbReference>